<gene>
    <name evidence="10" type="ORF">KSB_67290</name>
</gene>
<evidence type="ECO:0000256" key="7">
    <source>
        <dbReference type="SAM" id="MobiDB-lite"/>
    </source>
</evidence>
<sequence>MAHEQSGETMNVQEMQTPRTGVQVEERHTLTGSERARPSRWAILAIVAVGVFMANLDSSIANISLPSIATAFGVALSGVVEWVVITYLVAIASVLLTAGRLADMFGHKTVWLAGLLVFTGSSALCGAARSLPVLIVARGLQGLGERC</sequence>
<keyword evidence="6 8" id="KW-0472">Membrane</keyword>
<evidence type="ECO:0000256" key="1">
    <source>
        <dbReference type="ARBA" id="ARBA00004651"/>
    </source>
</evidence>
<feature type="region of interest" description="Disordered" evidence="7">
    <location>
        <begin position="1"/>
        <end position="31"/>
    </location>
</feature>
<keyword evidence="2" id="KW-0813">Transport</keyword>
<protein>
    <recommendedName>
        <fullName evidence="9">Major facilitator superfamily (MFS) profile domain-containing protein</fullName>
    </recommendedName>
</protein>
<dbReference type="InterPro" id="IPR020846">
    <property type="entry name" value="MFS_dom"/>
</dbReference>
<keyword evidence="3" id="KW-1003">Cell membrane</keyword>
<keyword evidence="11" id="KW-1185">Reference proteome</keyword>
<evidence type="ECO:0000313" key="11">
    <source>
        <dbReference type="Proteomes" id="UP000654345"/>
    </source>
</evidence>
<dbReference type="PROSITE" id="PS50850">
    <property type="entry name" value="MFS"/>
    <property type="match status" value="1"/>
</dbReference>
<proteinExistence type="predicted"/>
<dbReference type="EMBL" id="BNJG01000003">
    <property type="protein sequence ID" value="GHO58254.1"/>
    <property type="molecule type" value="Genomic_DNA"/>
</dbReference>
<feature type="compositionally biased region" description="Polar residues" evidence="7">
    <location>
        <begin position="7"/>
        <end position="20"/>
    </location>
</feature>
<dbReference type="PANTHER" id="PTHR42718">
    <property type="entry name" value="MAJOR FACILITATOR SUPERFAMILY MULTIDRUG TRANSPORTER MFSC"/>
    <property type="match status" value="1"/>
</dbReference>
<reference evidence="10 11" key="1">
    <citation type="journal article" date="2021" name="Int. J. Syst. Evol. Microbiol.">
        <title>Reticulibacter mediterranei gen. nov., sp. nov., within the new family Reticulibacteraceae fam. nov., and Ktedonospora formicarum gen. nov., sp. nov., Ktedonobacter robiniae sp. nov., Dictyobacter formicarum sp. nov. and Dictyobacter arantiisoli sp. nov., belonging to the class Ktedonobacteria.</title>
        <authorList>
            <person name="Yabe S."/>
            <person name="Zheng Y."/>
            <person name="Wang C.M."/>
            <person name="Sakai Y."/>
            <person name="Abe K."/>
            <person name="Yokota A."/>
            <person name="Donadio S."/>
            <person name="Cavaletti L."/>
            <person name="Monciardini P."/>
        </authorList>
    </citation>
    <scope>NUCLEOTIDE SEQUENCE [LARGE SCALE GENOMIC DNA]</scope>
    <source>
        <strain evidence="10 11">SOSP1-30</strain>
    </source>
</reference>
<evidence type="ECO:0000256" key="4">
    <source>
        <dbReference type="ARBA" id="ARBA00022692"/>
    </source>
</evidence>
<feature type="transmembrane region" description="Helical" evidence="8">
    <location>
        <begin position="110"/>
        <end position="131"/>
    </location>
</feature>
<evidence type="ECO:0000256" key="5">
    <source>
        <dbReference type="ARBA" id="ARBA00022989"/>
    </source>
</evidence>
<evidence type="ECO:0000256" key="8">
    <source>
        <dbReference type="SAM" id="Phobius"/>
    </source>
</evidence>
<dbReference type="Gene3D" id="1.20.1720.10">
    <property type="entry name" value="Multidrug resistance protein D"/>
    <property type="match status" value="1"/>
</dbReference>
<dbReference type="Proteomes" id="UP000654345">
    <property type="component" value="Unassembled WGS sequence"/>
</dbReference>
<evidence type="ECO:0000256" key="6">
    <source>
        <dbReference type="ARBA" id="ARBA00023136"/>
    </source>
</evidence>
<dbReference type="InterPro" id="IPR036259">
    <property type="entry name" value="MFS_trans_sf"/>
</dbReference>
<evidence type="ECO:0000256" key="2">
    <source>
        <dbReference type="ARBA" id="ARBA00022448"/>
    </source>
</evidence>
<evidence type="ECO:0000256" key="3">
    <source>
        <dbReference type="ARBA" id="ARBA00022475"/>
    </source>
</evidence>
<dbReference type="InterPro" id="IPR011701">
    <property type="entry name" value="MFS"/>
</dbReference>
<evidence type="ECO:0000259" key="9">
    <source>
        <dbReference type="PROSITE" id="PS50850"/>
    </source>
</evidence>
<dbReference type="Pfam" id="PF07690">
    <property type="entry name" value="MFS_1"/>
    <property type="match status" value="1"/>
</dbReference>
<evidence type="ECO:0000313" key="10">
    <source>
        <dbReference type="EMBL" id="GHO58254.1"/>
    </source>
</evidence>
<dbReference type="SUPFAM" id="SSF103473">
    <property type="entry name" value="MFS general substrate transporter"/>
    <property type="match status" value="1"/>
</dbReference>
<feature type="domain" description="Major facilitator superfamily (MFS) profile" evidence="9">
    <location>
        <begin position="43"/>
        <end position="147"/>
    </location>
</feature>
<comment type="caution">
    <text evidence="10">The sequence shown here is derived from an EMBL/GenBank/DDBJ whole genome shotgun (WGS) entry which is preliminary data.</text>
</comment>
<name>A0ABQ3V017_9CHLR</name>
<comment type="subcellular location">
    <subcellularLocation>
        <location evidence="1">Cell membrane</location>
        <topology evidence="1">Multi-pass membrane protein</topology>
    </subcellularLocation>
</comment>
<dbReference type="PANTHER" id="PTHR42718:SF46">
    <property type="entry name" value="BLR6921 PROTEIN"/>
    <property type="match status" value="1"/>
</dbReference>
<keyword evidence="4 8" id="KW-0812">Transmembrane</keyword>
<keyword evidence="5 8" id="KW-1133">Transmembrane helix</keyword>
<organism evidence="10 11">
    <name type="scientific">Ktedonobacter robiniae</name>
    <dbReference type="NCBI Taxonomy" id="2778365"/>
    <lineage>
        <taxon>Bacteria</taxon>
        <taxon>Bacillati</taxon>
        <taxon>Chloroflexota</taxon>
        <taxon>Ktedonobacteria</taxon>
        <taxon>Ktedonobacterales</taxon>
        <taxon>Ktedonobacteraceae</taxon>
        <taxon>Ktedonobacter</taxon>
    </lineage>
</organism>
<feature type="transmembrane region" description="Helical" evidence="8">
    <location>
        <begin position="41"/>
        <end position="65"/>
    </location>
</feature>
<feature type="transmembrane region" description="Helical" evidence="8">
    <location>
        <begin position="71"/>
        <end position="98"/>
    </location>
</feature>
<accession>A0ABQ3V017</accession>